<dbReference type="Proteomes" id="UP000783686">
    <property type="component" value="Unassembled WGS sequence"/>
</dbReference>
<dbReference type="SUPFAM" id="SSF51735">
    <property type="entry name" value="NAD(P)-binding Rossmann-fold domains"/>
    <property type="match status" value="1"/>
</dbReference>
<gene>
    <name evidence="3" type="ORF">BOKJ2_LOCUS13463</name>
</gene>
<protein>
    <submittedName>
        <fullName evidence="3">Uncharacterized protein</fullName>
    </submittedName>
</protein>
<dbReference type="InterPro" id="IPR002347">
    <property type="entry name" value="SDR_fam"/>
</dbReference>
<keyword evidence="4" id="KW-1185">Reference proteome</keyword>
<dbReference type="OrthoDB" id="294295at2759"/>
<dbReference type="EMBL" id="CAJFCW020000006">
    <property type="protein sequence ID" value="CAG9126599.1"/>
    <property type="molecule type" value="Genomic_DNA"/>
</dbReference>
<dbReference type="PANTHER" id="PTHR24321:SF8">
    <property type="entry name" value="ESTRADIOL 17-BETA-DEHYDROGENASE 8-RELATED"/>
    <property type="match status" value="1"/>
</dbReference>
<sequence length="265" mass="28807">MSSFGLQGKLVLVTGAARGVGAATAKKFALNGANVILVDIIEDVLQQTVRKVKQEFPNVTVVGEVCDVSKLEDVENLGERVKRQFPQSIDVLVNNAAIVRIQDYVDITEEDFQKVISTNLFSVHWMIKTFTKEAIEQKRPMAIVNISSITTISGMAMLAHYVTAKSGILGLTKTLAKELGKYNIRVNAIKPGFVDTPMNNHLTAENRADICEKTPLGRIAPPEEIANVIVFYGSDLASFCTGSLVDVNGGMSCISSSLHLIAFTY</sequence>
<evidence type="ECO:0000313" key="4">
    <source>
        <dbReference type="Proteomes" id="UP000614601"/>
    </source>
</evidence>
<evidence type="ECO:0000256" key="1">
    <source>
        <dbReference type="ARBA" id="ARBA00006484"/>
    </source>
</evidence>
<comment type="caution">
    <text evidence="3">The sequence shown here is derived from an EMBL/GenBank/DDBJ whole genome shotgun (WGS) entry which is preliminary data.</text>
</comment>
<organism evidence="3 4">
    <name type="scientific">Bursaphelenchus okinawaensis</name>
    <dbReference type="NCBI Taxonomy" id="465554"/>
    <lineage>
        <taxon>Eukaryota</taxon>
        <taxon>Metazoa</taxon>
        <taxon>Ecdysozoa</taxon>
        <taxon>Nematoda</taxon>
        <taxon>Chromadorea</taxon>
        <taxon>Rhabditida</taxon>
        <taxon>Tylenchina</taxon>
        <taxon>Tylenchomorpha</taxon>
        <taxon>Aphelenchoidea</taxon>
        <taxon>Aphelenchoididae</taxon>
        <taxon>Bursaphelenchus</taxon>
    </lineage>
</organism>
<evidence type="ECO:0000313" key="3">
    <source>
        <dbReference type="EMBL" id="CAD5229404.1"/>
    </source>
</evidence>
<accession>A0A811LRC1</accession>
<dbReference type="PRINTS" id="PR00080">
    <property type="entry name" value="SDRFAMILY"/>
</dbReference>
<dbReference type="InterPro" id="IPR020904">
    <property type="entry name" value="Sc_DH/Rdtase_CS"/>
</dbReference>
<proteinExistence type="inferred from homology"/>
<dbReference type="PROSITE" id="PS00061">
    <property type="entry name" value="ADH_SHORT"/>
    <property type="match status" value="1"/>
</dbReference>
<dbReference type="Pfam" id="PF13561">
    <property type="entry name" value="adh_short_C2"/>
    <property type="match status" value="1"/>
</dbReference>
<name>A0A811LRC1_9BILA</name>
<dbReference type="FunFam" id="3.40.50.720:FF:000084">
    <property type="entry name" value="Short-chain dehydrogenase reductase"/>
    <property type="match status" value="1"/>
</dbReference>
<dbReference type="PANTHER" id="PTHR24321">
    <property type="entry name" value="DEHYDROGENASES, SHORT CHAIN"/>
    <property type="match status" value="1"/>
</dbReference>
<dbReference type="EMBL" id="CAJFDH010000006">
    <property type="protein sequence ID" value="CAD5229404.1"/>
    <property type="molecule type" value="Genomic_DNA"/>
</dbReference>
<comment type="similarity">
    <text evidence="1">Belongs to the short-chain dehydrogenases/reductases (SDR) family.</text>
</comment>
<dbReference type="InterPro" id="IPR036291">
    <property type="entry name" value="NAD(P)-bd_dom_sf"/>
</dbReference>
<dbReference type="AlphaFoldDB" id="A0A811LRC1"/>
<evidence type="ECO:0000256" key="2">
    <source>
        <dbReference type="ARBA" id="ARBA00023002"/>
    </source>
</evidence>
<dbReference type="Gene3D" id="3.40.50.720">
    <property type="entry name" value="NAD(P)-binding Rossmann-like Domain"/>
    <property type="match status" value="1"/>
</dbReference>
<reference evidence="3" key="1">
    <citation type="submission" date="2020-09" db="EMBL/GenBank/DDBJ databases">
        <authorList>
            <person name="Kikuchi T."/>
        </authorList>
    </citation>
    <scope>NUCLEOTIDE SEQUENCE</scope>
    <source>
        <strain evidence="3">SH1</strain>
    </source>
</reference>
<keyword evidence="2" id="KW-0560">Oxidoreductase</keyword>
<dbReference type="PRINTS" id="PR00081">
    <property type="entry name" value="GDHRDH"/>
</dbReference>
<dbReference type="Proteomes" id="UP000614601">
    <property type="component" value="Unassembled WGS sequence"/>
</dbReference>
<dbReference type="GO" id="GO:0016491">
    <property type="term" value="F:oxidoreductase activity"/>
    <property type="evidence" value="ECO:0007669"/>
    <property type="project" value="UniProtKB-KW"/>
</dbReference>